<evidence type="ECO:0000313" key="1">
    <source>
        <dbReference type="EMBL" id="JAH50207.1"/>
    </source>
</evidence>
<reference evidence="1" key="1">
    <citation type="submission" date="2014-11" db="EMBL/GenBank/DDBJ databases">
        <authorList>
            <person name="Amaro Gonzalez C."/>
        </authorList>
    </citation>
    <scope>NUCLEOTIDE SEQUENCE</scope>
</reference>
<accession>A0A0E9T9V4</accession>
<reference evidence="1" key="2">
    <citation type="journal article" date="2015" name="Fish Shellfish Immunol.">
        <title>Early steps in the European eel (Anguilla anguilla)-Vibrio vulnificus interaction in the gills: Role of the RtxA13 toxin.</title>
        <authorList>
            <person name="Callol A."/>
            <person name="Pajuelo D."/>
            <person name="Ebbesson L."/>
            <person name="Teles M."/>
            <person name="MacKenzie S."/>
            <person name="Amaro C."/>
        </authorList>
    </citation>
    <scope>NUCLEOTIDE SEQUENCE</scope>
</reference>
<sequence>METVFWPTHSRGHCS</sequence>
<name>A0A0E9T9V4_ANGAN</name>
<proteinExistence type="predicted"/>
<dbReference type="EMBL" id="GBXM01058370">
    <property type="protein sequence ID" value="JAH50207.1"/>
    <property type="molecule type" value="Transcribed_RNA"/>
</dbReference>
<organism evidence="1">
    <name type="scientific">Anguilla anguilla</name>
    <name type="common">European freshwater eel</name>
    <name type="synonym">Muraena anguilla</name>
    <dbReference type="NCBI Taxonomy" id="7936"/>
    <lineage>
        <taxon>Eukaryota</taxon>
        <taxon>Metazoa</taxon>
        <taxon>Chordata</taxon>
        <taxon>Craniata</taxon>
        <taxon>Vertebrata</taxon>
        <taxon>Euteleostomi</taxon>
        <taxon>Actinopterygii</taxon>
        <taxon>Neopterygii</taxon>
        <taxon>Teleostei</taxon>
        <taxon>Anguilliformes</taxon>
        <taxon>Anguillidae</taxon>
        <taxon>Anguilla</taxon>
    </lineage>
</organism>
<protein>
    <submittedName>
        <fullName evidence="1">Uncharacterized protein</fullName>
    </submittedName>
</protein>